<evidence type="ECO:0000313" key="3">
    <source>
        <dbReference type="Proteomes" id="UP001232113"/>
    </source>
</evidence>
<dbReference type="RefSeq" id="WP_006587563.1">
    <property type="nucleotide sequence ID" value="NZ_JADNBA010000005.1"/>
</dbReference>
<accession>A0AAP6C3P0</accession>
<dbReference type="SUPFAM" id="SSF143011">
    <property type="entry name" value="RelE-like"/>
    <property type="match status" value="1"/>
</dbReference>
<protein>
    <submittedName>
        <fullName evidence="2">Type II toxin-antitoxin system mRNA interferase toxin, RelE/StbE family</fullName>
    </submittedName>
</protein>
<dbReference type="AlphaFoldDB" id="A0AAP6C3P0"/>
<dbReference type="InterPro" id="IPR004386">
    <property type="entry name" value="Toxin_YafQ-like"/>
</dbReference>
<dbReference type="Gene3D" id="3.30.2310.20">
    <property type="entry name" value="RelE-like"/>
    <property type="match status" value="1"/>
</dbReference>
<dbReference type="GeneID" id="31742100"/>
<reference evidence="2" key="1">
    <citation type="submission" date="2023-05" db="EMBL/GenBank/DDBJ databases">
        <title>Cataloging the Phylogenetic Diversity of Human Bladder Bacteria.</title>
        <authorList>
            <person name="Du J."/>
        </authorList>
    </citation>
    <scope>NUCLEOTIDE SEQUENCE</scope>
    <source>
        <strain evidence="2">UMB6975B</strain>
    </source>
</reference>
<dbReference type="NCBIfam" id="TIGR02385">
    <property type="entry name" value="RelE_StbE"/>
    <property type="match status" value="1"/>
</dbReference>
<gene>
    <name evidence="2" type="ORF">QP354_06905</name>
</gene>
<dbReference type="EMBL" id="JASOLY010000011">
    <property type="protein sequence ID" value="MDK6868794.1"/>
    <property type="molecule type" value="Genomic_DNA"/>
</dbReference>
<dbReference type="InterPro" id="IPR007712">
    <property type="entry name" value="RelE/ParE_toxin"/>
</dbReference>
<evidence type="ECO:0000256" key="1">
    <source>
        <dbReference type="ARBA" id="ARBA00022649"/>
    </source>
</evidence>
<comment type="caution">
    <text evidence="2">The sequence shown here is derived from an EMBL/GenBank/DDBJ whole genome shotgun (WGS) entry which is preliminary data.</text>
</comment>
<proteinExistence type="predicted"/>
<dbReference type="InterPro" id="IPR035093">
    <property type="entry name" value="RelE/ParE_toxin_dom_sf"/>
</dbReference>
<name>A0AAP6C3P0_9LACO</name>
<dbReference type="Pfam" id="PF15738">
    <property type="entry name" value="YafQ_toxin"/>
    <property type="match status" value="1"/>
</dbReference>
<evidence type="ECO:0000313" key="2">
    <source>
        <dbReference type="EMBL" id="MDK6868794.1"/>
    </source>
</evidence>
<keyword evidence="1" id="KW-1277">Toxin-antitoxin system</keyword>
<dbReference type="Proteomes" id="UP001232113">
    <property type="component" value="Unassembled WGS sequence"/>
</dbReference>
<organism evidence="2 3">
    <name type="scientific">Lactobacillus paragasseri</name>
    <dbReference type="NCBI Taxonomy" id="2107999"/>
    <lineage>
        <taxon>Bacteria</taxon>
        <taxon>Bacillati</taxon>
        <taxon>Bacillota</taxon>
        <taxon>Bacilli</taxon>
        <taxon>Lactobacillales</taxon>
        <taxon>Lactobacillaceae</taxon>
        <taxon>Lactobacillus</taxon>
    </lineage>
</organism>
<sequence>MRIKFTPLYKKSLKKLKKKHYNLQLLDECVTAIVTRDKKLLKKHKAHKLTNYYELHIQNDWLLEYTFDKNTGELILILIDTGNHDDLKRKKY</sequence>